<dbReference type="Proteomes" id="UP001175000">
    <property type="component" value="Unassembled WGS sequence"/>
</dbReference>
<dbReference type="Pfam" id="PF13426">
    <property type="entry name" value="PAS_9"/>
    <property type="match status" value="1"/>
</dbReference>
<proteinExistence type="predicted"/>
<evidence type="ECO:0000256" key="4">
    <source>
        <dbReference type="SAM" id="MobiDB-lite"/>
    </source>
</evidence>
<accession>A0AA39WPQ6</accession>
<dbReference type="InterPro" id="IPR000014">
    <property type="entry name" value="PAS"/>
</dbReference>
<evidence type="ECO:0000256" key="1">
    <source>
        <dbReference type="ARBA" id="ARBA00022630"/>
    </source>
</evidence>
<evidence type="ECO:0000256" key="2">
    <source>
        <dbReference type="ARBA" id="ARBA00022643"/>
    </source>
</evidence>
<dbReference type="SUPFAM" id="SSF55785">
    <property type="entry name" value="PYP-like sensor domain (PAS domain)"/>
    <property type="match status" value="1"/>
</dbReference>
<evidence type="ECO:0000259" key="5">
    <source>
        <dbReference type="Pfam" id="PF13426"/>
    </source>
</evidence>
<name>A0AA39WPQ6_9PEZI</name>
<comment type="caution">
    <text evidence="6">The sequence shown here is derived from an EMBL/GenBank/DDBJ whole genome shotgun (WGS) entry which is preliminary data.</text>
</comment>
<dbReference type="PANTHER" id="PTHR47429:SF9">
    <property type="entry name" value="PAS DOMAIN-CONTAINING PROTEIN"/>
    <property type="match status" value="1"/>
</dbReference>
<dbReference type="InterPro" id="IPR035965">
    <property type="entry name" value="PAS-like_dom_sf"/>
</dbReference>
<evidence type="ECO:0000256" key="3">
    <source>
        <dbReference type="ARBA" id="ARBA00022991"/>
    </source>
</evidence>
<reference evidence="6" key="1">
    <citation type="submission" date="2023-06" db="EMBL/GenBank/DDBJ databases">
        <title>Genome-scale phylogeny and comparative genomics of the fungal order Sordariales.</title>
        <authorList>
            <consortium name="Lawrence Berkeley National Laboratory"/>
            <person name="Hensen N."/>
            <person name="Bonometti L."/>
            <person name="Westerberg I."/>
            <person name="Brannstrom I.O."/>
            <person name="Guillou S."/>
            <person name="Cros-Aarteil S."/>
            <person name="Calhoun S."/>
            <person name="Haridas S."/>
            <person name="Kuo A."/>
            <person name="Mondo S."/>
            <person name="Pangilinan J."/>
            <person name="Riley R."/>
            <person name="Labutti K."/>
            <person name="Andreopoulos B."/>
            <person name="Lipzen A."/>
            <person name="Chen C."/>
            <person name="Yanf M."/>
            <person name="Daum C."/>
            <person name="Ng V."/>
            <person name="Clum A."/>
            <person name="Steindorff A."/>
            <person name="Ohm R."/>
            <person name="Martin F."/>
            <person name="Silar P."/>
            <person name="Natvig D."/>
            <person name="Lalanne C."/>
            <person name="Gautier V."/>
            <person name="Ament-Velasquez S.L."/>
            <person name="Kruys A."/>
            <person name="Hutchinson M.I."/>
            <person name="Powell A.J."/>
            <person name="Barry K."/>
            <person name="Miller A.N."/>
            <person name="Grigoriev I.V."/>
            <person name="Debuchy R."/>
            <person name="Gladieux P."/>
            <person name="Thoren M.H."/>
            <person name="Johannesson H."/>
        </authorList>
    </citation>
    <scope>NUCLEOTIDE SEQUENCE</scope>
    <source>
        <strain evidence="6">CBS 606.72</strain>
    </source>
</reference>
<keyword evidence="3" id="KW-0157">Chromophore</keyword>
<dbReference type="PANTHER" id="PTHR47429">
    <property type="entry name" value="PROTEIN TWIN LOV 1"/>
    <property type="match status" value="1"/>
</dbReference>
<feature type="region of interest" description="Disordered" evidence="4">
    <location>
        <begin position="502"/>
        <end position="535"/>
    </location>
</feature>
<sequence length="562" mass="62306">MGSHLSASTTSSRARSRPSSAAATYQSNTTSLYPLQARDGDLEGLEPLDEEELDPASFDLLAPVSSPRGLYSLERLSQQLFSREHLGVIFADPVVLQRFTSFIRTSRASSVPLLVYYLDALKATKAIDYANSVMETLGPLEGLDFSQSPAELTANKALQDKADQAFEELVREELPAFITHTWIRIASLSIKKRITGTLSTHLRQMSEGLAEVFCLTDPTREDNPIVFASEEFYRTTQYGRDHALGRNCRFLQGPMTSATSTERLRRNLSSGKEYCETILNYRRDGSPFMNLLMCAPLVDSRGTTRYMIGAQIDVSGLAKDCAGLDSLRNLLDRGNSTSPFPDETPADTLRSLSEMFTPSELETVRTRGGTFRRLHEGIDHEEAVSNWQKPRVVIQDPPHSPSPQSPLLDLAGGRLAGAYENYLLVRPFPNLKILFASPPMRTPGILQSPFLSKIGGSEHVREELLRAFEDGTVVTARVRWVSKLDREGRPRWIHCTPLVGSDEDEEGRRSWKGERRAPIVEPARDKGRRARAGERAVGEDSSLELGIGLEGVWIGIGPEGVI</sequence>
<keyword evidence="7" id="KW-1185">Reference proteome</keyword>
<dbReference type="AlphaFoldDB" id="A0AA39WPQ6"/>
<gene>
    <name evidence="6" type="ORF">B0T14DRAFT_584760</name>
</gene>
<dbReference type="GO" id="GO:0005634">
    <property type="term" value="C:nucleus"/>
    <property type="evidence" value="ECO:0007669"/>
    <property type="project" value="TreeGrafter"/>
</dbReference>
<feature type="compositionally biased region" description="Low complexity" evidence="4">
    <location>
        <begin position="1"/>
        <end position="24"/>
    </location>
</feature>
<dbReference type="EMBL" id="JAULSU010000004">
    <property type="protein sequence ID" value="KAK0619308.1"/>
    <property type="molecule type" value="Genomic_DNA"/>
</dbReference>
<keyword evidence="1" id="KW-0285">Flavoprotein</keyword>
<feature type="domain" description="PAS" evidence="5">
    <location>
        <begin position="219"/>
        <end position="315"/>
    </location>
</feature>
<feature type="compositionally biased region" description="Basic and acidic residues" evidence="4">
    <location>
        <begin position="506"/>
        <end position="535"/>
    </location>
</feature>
<feature type="region of interest" description="Disordered" evidence="4">
    <location>
        <begin position="1"/>
        <end position="37"/>
    </location>
</feature>
<organism evidence="6 7">
    <name type="scientific">Immersiella caudata</name>
    <dbReference type="NCBI Taxonomy" id="314043"/>
    <lineage>
        <taxon>Eukaryota</taxon>
        <taxon>Fungi</taxon>
        <taxon>Dikarya</taxon>
        <taxon>Ascomycota</taxon>
        <taxon>Pezizomycotina</taxon>
        <taxon>Sordariomycetes</taxon>
        <taxon>Sordariomycetidae</taxon>
        <taxon>Sordariales</taxon>
        <taxon>Lasiosphaeriaceae</taxon>
        <taxon>Immersiella</taxon>
    </lineage>
</organism>
<keyword evidence="2" id="KW-0288">FMN</keyword>
<evidence type="ECO:0000313" key="6">
    <source>
        <dbReference type="EMBL" id="KAK0619308.1"/>
    </source>
</evidence>
<evidence type="ECO:0000313" key="7">
    <source>
        <dbReference type="Proteomes" id="UP001175000"/>
    </source>
</evidence>
<protein>
    <recommendedName>
        <fullName evidence="5">PAS domain-containing protein</fullName>
    </recommendedName>
</protein>
<dbReference type="Gene3D" id="3.30.450.20">
    <property type="entry name" value="PAS domain"/>
    <property type="match status" value="1"/>
</dbReference>
<dbReference type="NCBIfam" id="TIGR00229">
    <property type="entry name" value="sensory_box"/>
    <property type="match status" value="1"/>
</dbReference>